<reference evidence="1 2" key="1">
    <citation type="journal article" date="2011" name="PLoS ONE">
        <title>The entomopathogenic bacterial endosymbionts xenorhabdus and photorhabdus: convergent lifestyles from divergent genomes.</title>
        <authorList>
            <person name="Chaston J.M."/>
            <person name="Suen G."/>
            <person name="Tucker S.L."/>
            <person name="Andersen A.W."/>
            <person name="Bhasin A."/>
            <person name="Bode E."/>
            <person name="Bode H.B."/>
            <person name="Brachmann A.O."/>
            <person name="Cowles C.E."/>
            <person name="Cowles K.N."/>
            <person name="Darby C."/>
            <person name="de Leon L."/>
            <person name="Drace K."/>
            <person name="Du Z."/>
            <person name="Givaudan A."/>
            <person name="Herbert Tran E.E."/>
            <person name="Jewell K.A."/>
            <person name="Knack J.J."/>
            <person name="Krasomil-Osterfeld K.C."/>
            <person name="Kukor R."/>
            <person name="Lanois A."/>
            <person name="Latreille P."/>
            <person name="Leimgruber N.K."/>
            <person name="Lipke C.M."/>
            <person name="Liu R."/>
            <person name="Lu X."/>
            <person name="Martens E.C."/>
            <person name="Marri P.R."/>
            <person name="Medigue C."/>
            <person name="Menard M.L."/>
            <person name="Miller N.M."/>
            <person name="Morales-Soto N."/>
            <person name="Norton S."/>
            <person name="Ogier J.C."/>
            <person name="Orchard S.S."/>
            <person name="Park D."/>
            <person name="Park Y."/>
            <person name="Qurollo B.A."/>
            <person name="Sugar D.R."/>
            <person name="Richards G.R."/>
            <person name="Rouy Z."/>
            <person name="Slominski B."/>
            <person name="Slominski K."/>
            <person name="Snyder H."/>
            <person name="Tjaden B.C."/>
            <person name="van der Hoeven R."/>
            <person name="Welch R.D."/>
            <person name="Wheeler C."/>
            <person name="Xiang B."/>
            <person name="Barbazuk B."/>
            <person name="Gaudriault S."/>
            <person name="Goodner B."/>
            <person name="Slater S.C."/>
            <person name="Forst S."/>
            <person name="Goldman B.S."/>
            <person name="Goodrich-Blair H."/>
        </authorList>
    </citation>
    <scope>NUCLEOTIDE SEQUENCE [LARGE SCALE GENOMIC DNA]</scope>
    <source>
        <strain evidence="2">ATCC 19061 / DSM 3370 / CCUG 14189 / LMG 1036 / NCIMB 9965 / AN6</strain>
    </source>
</reference>
<accession>D3VGH7</accession>
<dbReference type="KEGG" id="xne:XNC1_2354"/>
<organism evidence="1 2">
    <name type="scientific">Xenorhabdus nematophila (strain ATCC 19061 / DSM 3370 / CCUG 14189 / LMG 1036 / NCIMB 9965 / AN6)</name>
    <dbReference type="NCBI Taxonomy" id="406817"/>
    <lineage>
        <taxon>Bacteria</taxon>
        <taxon>Pseudomonadati</taxon>
        <taxon>Pseudomonadota</taxon>
        <taxon>Gammaproteobacteria</taxon>
        <taxon>Enterobacterales</taxon>
        <taxon>Morganellaceae</taxon>
        <taxon>Xenorhabdus</taxon>
    </lineage>
</organism>
<name>D3VGH7_XENNA</name>
<keyword evidence="2" id="KW-1185">Reference proteome</keyword>
<gene>
    <name evidence="1" type="ordered locus">XNC1_2354</name>
</gene>
<evidence type="ECO:0000313" key="1">
    <source>
        <dbReference type="EMBL" id="CBJ90413.1"/>
    </source>
</evidence>
<dbReference type="HOGENOM" id="CLU_3260006_0_0_6"/>
<dbReference type="Proteomes" id="UP000008075">
    <property type="component" value="Chromosome"/>
</dbReference>
<dbReference type="EMBL" id="FN667742">
    <property type="protein sequence ID" value="CBJ90413.1"/>
    <property type="molecule type" value="Genomic_DNA"/>
</dbReference>
<evidence type="ECO:0000313" key="2">
    <source>
        <dbReference type="Proteomes" id="UP000008075"/>
    </source>
</evidence>
<dbReference type="AlphaFoldDB" id="D3VGH7"/>
<sequence length="42" mass="5061">MAYAGNKIPINSIWLKLTLKSIYRVFVYLFLQINRQFKRSIL</sequence>
<protein>
    <submittedName>
        <fullName evidence="1">Uncharacterized protein</fullName>
    </submittedName>
</protein>
<proteinExistence type="predicted"/>